<accession>A0A0J1H0Z1</accession>
<evidence type="ECO:0000256" key="1">
    <source>
        <dbReference type="ARBA" id="ARBA00038414"/>
    </source>
</evidence>
<dbReference type="Gene3D" id="3.40.50.12500">
    <property type="match status" value="1"/>
</dbReference>
<dbReference type="PANTHER" id="PTHR28047:SF5">
    <property type="entry name" value="PROTEIN DCG1"/>
    <property type="match status" value="1"/>
</dbReference>
<dbReference type="GO" id="GO:0047661">
    <property type="term" value="F:amino-acid racemase activity"/>
    <property type="evidence" value="ECO:0007669"/>
    <property type="project" value="InterPro"/>
</dbReference>
<dbReference type="Pfam" id="PF01177">
    <property type="entry name" value="Asp_Glu_race"/>
    <property type="match status" value="1"/>
</dbReference>
<evidence type="ECO:0000313" key="2">
    <source>
        <dbReference type="EMBL" id="KLV05515.1"/>
    </source>
</evidence>
<dbReference type="PATRIC" id="fig|1195763.3.peg.2338"/>
<dbReference type="InterPro" id="IPR015942">
    <property type="entry name" value="Asp/Glu/hydantoin_racemase"/>
</dbReference>
<dbReference type="STRING" id="1195763.ABT56_11120"/>
<keyword evidence="3" id="KW-1185">Reference proteome</keyword>
<comment type="caution">
    <text evidence="2">The sequence shown here is derived from an EMBL/GenBank/DDBJ whole genome shotgun (WGS) entry which is preliminary data.</text>
</comment>
<dbReference type="InterPro" id="IPR052186">
    <property type="entry name" value="Hydantoin_racemase-like"/>
</dbReference>
<dbReference type="EMBL" id="LDOT01000013">
    <property type="protein sequence ID" value="KLV05515.1"/>
    <property type="molecule type" value="Genomic_DNA"/>
</dbReference>
<evidence type="ECO:0000313" key="3">
    <source>
        <dbReference type="Proteomes" id="UP000036097"/>
    </source>
</evidence>
<proteinExistence type="inferred from homology"/>
<sequence>MRLLVVTPVNTDHFNAEIAASVKEVVAPDTRIDVKNINQGTSCIQSRVDLAVNAPHVIELIGKEAKNYDGVFVTDMDMCGVEQSRELVDIPVIGGFRASAYTAMMLSQKYAILTIRGTHDLQNEHVRAFGIQGNLATISALDLGVYDLDNKERVFDLLVSHALRAIKSNGAESIIFGCTGFVGYAEPLSRVLSEELSCYIPVIDPNHCAIKYLELLVLNKLRQSQISYPKVNGIS</sequence>
<reference evidence="2 3" key="1">
    <citation type="submission" date="2015-05" db="EMBL/GenBank/DDBJ databases">
        <title>Photobacterium galathea sp. nov.</title>
        <authorList>
            <person name="Machado H."/>
            <person name="Gram L."/>
        </authorList>
    </citation>
    <scope>NUCLEOTIDE SEQUENCE [LARGE SCALE GENOMIC DNA]</scope>
    <source>
        <strain evidence="2 3">CGMCC 1.12159</strain>
    </source>
</reference>
<evidence type="ECO:0008006" key="4">
    <source>
        <dbReference type="Google" id="ProtNLM"/>
    </source>
</evidence>
<comment type="similarity">
    <text evidence="1">Belongs to the HyuE racemase family.</text>
</comment>
<dbReference type="AlphaFoldDB" id="A0A0J1H0Z1"/>
<organism evidence="2 3">
    <name type="scientific">Photobacterium aquae</name>
    <dbReference type="NCBI Taxonomy" id="1195763"/>
    <lineage>
        <taxon>Bacteria</taxon>
        <taxon>Pseudomonadati</taxon>
        <taxon>Pseudomonadota</taxon>
        <taxon>Gammaproteobacteria</taxon>
        <taxon>Vibrionales</taxon>
        <taxon>Vibrionaceae</taxon>
        <taxon>Photobacterium</taxon>
    </lineage>
</organism>
<gene>
    <name evidence="2" type="ORF">ABT56_11120</name>
</gene>
<dbReference type="InterPro" id="IPR053714">
    <property type="entry name" value="Iso_Racemase_Enz_sf"/>
</dbReference>
<dbReference type="Proteomes" id="UP000036097">
    <property type="component" value="Unassembled WGS sequence"/>
</dbReference>
<name>A0A0J1H0Z1_9GAMM</name>
<protein>
    <recommendedName>
        <fullName evidence="4">Racemase</fullName>
    </recommendedName>
</protein>
<dbReference type="PANTHER" id="PTHR28047">
    <property type="entry name" value="PROTEIN DCG1"/>
    <property type="match status" value="1"/>
</dbReference>